<feature type="chain" id="PRO_5047254450" description="NHL repeat-containing protein" evidence="1">
    <location>
        <begin position="22"/>
        <end position="653"/>
    </location>
</feature>
<evidence type="ECO:0000313" key="2">
    <source>
        <dbReference type="EMBL" id="MCS0591251.1"/>
    </source>
</evidence>
<reference evidence="2 3" key="1">
    <citation type="submission" date="2022-08" db="EMBL/GenBank/DDBJ databases">
        <title>Reclassification of Massilia species as members of the genera Telluria, Duganella, Pseudoduganella, Mokoshia gen. nov. and Zemynaea gen. nov. using orthogonal and non-orthogonal genome-based approaches.</title>
        <authorList>
            <person name="Bowman J.P."/>
        </authorList>
    </citation>
    <scope>NUCLEOTIDE SEQUENCE [LARGE SCALE GENOMIC DNA]</scope>
    <source>
        <strain evidence="2 3">LMG 28164</strain>
    </source>
</reference>
<organism evidence="2 3">
    <name type="scientific">Massilia norwichensis</name>
    <dbReference type="NCBI Taxonomy" id="1442366"/>
    <lineage>
        <taxon>Bacteria</taxon>
        <taxon>Pseudomonadati</taxon>
        <taxon>Pseudomonadota</taxon>
        <taxon>Betaproteobacteria</taxon>
        <taxon>Burkholderiales</taxon>
        <taxon>Oxalobacteraceae</taxon>
        <taxon>Telluria group</taxon>
        <taxon>Massilia</taxon>
    </lineage>
</organism>
<protein>
    <recommendedName>
        <fullName evidence="4">NHL repeat-containing protein</fullName>
    </recommendedName>
</protein>
<dbReference type="SUPFAM" id="SSF101898">
    <property type="entry name" value="NHL repeat"/>
    <property type="match status" value="2"/>
</dbReference>
<dbReference type="Gene3D" id="2.120.10.30">
    <property type="entry name" value="TolB, C-terminal domain"/>
    <property type="match status" value="4"/>
</dbReference>
<feature type="signal peptide" evidence="1">
    <location>
        <begin position="1"/>
        <end position="21"/>
    </location>
</feature>
<keyword evidence="3" id="KW-1185">Reference proteome</keyword>
<comment type="caution">
    <text evidence="2">The sequence shown here is derived from an EMBL/GenBank/DDBJ whole genome shotgun (WGS) entry which is preliminary data.</text>
</comment>
<accession>A0ABT2AAN2</accession>
<dbReference type="EMBL" id="JANUGX010000025">
    <property type="protein sequence ID" value="MCS0591251.1"/>
    <property type="molecule type" value="Genomic_DNA"/>
</dbReference>
<keyword evidence="1" id="KW-0732">Signal</keyword>
<sequence length="653" mass="66810">MKLHRFAPVFSTLLFVLSACGGGGGGDANPPGPVMPPPPVQTIPRGISVLAGAIGGDGDADGPVGRLREPKALAIDRAGVLYVGDFGPTVRTLTIGTGADATLGTFWKGVGLPAEAQAPEALLADGAGNLIGILGRRIVRIAKDGTQTTLAGSDAEGSADGMGEQASFTLPRALAIDSAGLIWVADSQKIRTVSASGEVRTHAAATQALSDVAGYEHGQPFYLGYSATGLAFDKAGNLVIAVGGAKVRKLTPAGARLDTSLSAGTAIAVDRDGNLYGFEQCTLYKADAAGQVSVLAGSPSRRGALDGAGVDASFGSESGCDGRIVTDGAGNVFLTDMANRVVRKIGPGGAVSTVAGKAAQRGMVDGTGSAARFTDGANQLTFDGKDTLYLVQQNKVRKITRAGVVTTLNLPDKDAGQNPITWFTGGMAYQGSLVGVANRVVYLADENGSLRVLAGSANAPRQTDGAAAQAGFDTICGVTRDGAGNFYLLDCYEHRANPTDVFPDWLENRIRKVSAGGVVSTVYSVPHEDSVGQPWSIVADRQGNVFAGPANSSVVRIAAGGGVTVIRADVPYLNWLAVDPGGNLFLASAYLQPAVVQKLGPDGKVQLVAGRRDQFGLITGALPGSLNLMSGMAVDDQGAIYVMTENAVVRIVQ</sequence>
<dbReference type="PROSITE" id="PS51257">
    <property type="entry name" value="PROKAR_LIPOPROTEIN"/>
    <property type="match status" value="1"/>
</dbReference>
<evidence type="ECO:0008006" key="4">
    <source>
        <dbReference type="Google" id="ProtNLM"/>
    </source>
</evidence>
<evidence type="ECO:0000313" key="3">
    <source>
        <dbReference type="Proteomes" id="UP001205560"/>
    </source>
</evidence>
<dbReference type="InterPro" id="IPR011042">
    <property type="entry name" value="6-blade_b-propeller_TolB-like"/>
</dbReference>
<dbReference type="Proteomes" id="UP001205560">
    <property type="component" value="Unassembled WGS sequence"/>
</dbReference>
<dbReference type="RefSeq" id="WP_258847021.1">
    <property type="nucleotide sequence ID" value="NZ_JANUGX010000025.1"/>
</dbReference>
<evidence type="ECO:0000256" key="1">
    <source>
        <dbReference type="SAM" id="SignalP"/>
    </source>
</evidence>
<dbReference type="PANTHER" id="PTHR46388:SF2">
    <property type="entry name" value="NHL REPEAT-CONTAINING PROTEIN 2"/>
    <property type="match status" value="1"/>
</dbReference>
<gene>
    <name evidence="2" type="ORF">NX782_18845</name>
</gene>
<dbReference type="PANTHER" id="PTHR46388">
    <property type="entry name" value="NHL REPEAT-CONTAINING PROTEIN 2"/>
    <property type="match status" value="1"/>
</dbReference>
<name>A0ABT2AAN2_9BURK</name>
<proteinExistence type="predicted"/>